<proteinExistence type="predicted"/>
<name>B0MQK2_9FIRM</name>
<comment type="caution">
    <text evidence="2">The sequence shown here is derived from an EMBL/GenBank/DDBJ whole genome shotgun (WGS) entry which is preliminary data.</text>
</comment>
<dbReference type="Proteomes" id="UP000005326">
    <property type="component" value="Unassembled WGS sequence"/>
</dbReference>
<accession>B0MQK2</accession>
<evidence type="ECO:0000256" key="1">
    <source>
        <dbReference type="SAM" id="MobiDB-lite"/>
    </source>
</evidence>
<protein>
    <submittedName>
        <fullName evidence="2">Uncharacterized protein</fullName>
    </submittedName>
</protein>
<reference evidence="2" key="1">
    <citation type="submission" date="2007-10" db="EMBL/GenBank/DDBJ databases">
        <authorList>
            <person name="Fulton L."/>
            <person name="Clifton S."/>
            <person name="Fulton B."/>
            <person name="Xu J."/>
            <person name="Minx P."/>
            <person name="Pepin K.H."/>
            <person name="Johnson M."/>
            <person name="Thiruvilangam P."/>
            <person name="Bhonagiri V."/>
            <person name="Nash W.E."/>
            <person name="Mardis E.R."/>
            <person name="Wilson R.K."/>
        </authorList>
    </citation>
    <scope>NUCLEOTIDE SEQUENCE [LARGE SCALE GENOMIC DNA]</scope>
    <source>
        <strain evidence="2">DSM 15702</strain>
    </source>
</reference>
<organism evidence="2 3">
    <name type="scientific">[Eubacterium] siraeum DSM 15702</name>
    <dbReference type="NCBI Taxonomy" id="428128"/>
    <lineage>
        <taxon>Bacteria</taxon>
        <taxon>Bacillati</taxon>
        <taxon>Bacillota</taxon>
        <taxon>Clostridia</taxon>
        <taxon>Eubacteriales</taxon>
        <taxon>Oscillospiraceae</taxon>
        <taxon>Oscillospiraceae incertae sedis</taxon>
    </lineage>
</organism>
<dbReference type="EMBL" id="ABCA03000052">
    <property type="protein sequence ID" value="EDR99977.1"/>
    <property type="molecule type" value="Genomic_DNA"/>
</dbReference>
<reference evidence="2" key="2">
    <citation type="submission" date="2014-06" db="EMBL/GenBank/DDBJ databases">
        <title>Draft genome sequence of Eubacterium siraeum (DSM 15702).</title>
        <authorList>
            <person name="Sudarsanam P."/>
            <person name="Ley R."/>
            <person name="Guruge J."/>
            <person name="Turnbaugh P.J."/>
            <person name="Mahowald M."/>
            <person name="Liep D."/>
            <person name="Gordon J."/>
        </authorList>
    </citation>
    <scope>NUCLEOTIDE SEQUENCE</scope>
    <source>
        <strain evidence="2">DSM 15702</strain>
    </source>
</reference>
<gene>
    <name evidence="2" type="ORF">EUBSIR_02118</name>
</gene>
<keyword evidence="3" id="KW-1185">Reference proteome</keyword>
<evidence type="ECO:0000313" key="2">
    <source>
        <dbReference type="EMBL" id="EDR99977.1"/>
    </source>
</evidence>
<dbReference type="AlphaFoldDB" id="B0MQK2"/>
<feature type="compositionally biased region" description="Basic residues" evidence="1">
    <location>
        <begin position="1"/>
        <end position="14"/>
    </location>
</feature>
<evidence type="ECO:0000313" key="3">
    <source>
        <dbReference type="Proteomes" id="UP000005326"/>
    </source>
</evidence>
<feature type="region of interest" description="Disordered" evidence="1">
    <location>
        <begin position="1"/>
        <end position="22"/>
    </location>
</feature>
<sequence>MNKKGGRGTSRKQQYKGLCLAVNPPPFDKGGKGVGGFRGMVRKI</sequence>